<feature type="transmembrane region" description="Helical" evidence="1">
    <location>
        <begin position="266"/>
        <end position="289"/>
    </location>
</feature>
<dbReference type="Gene3D" id="3.30.565.10">
    <property type="entry name" value="Histidine kinase-like ATPase, C-terminal domain"/>
    <property type="match status" value="1"/>
</dbReference>
<dbReference type="AlphaFoldDB" id="A0A1I2CFH6"/>
<dbReference type="STRING" id="662367.SAMN05216167_11770"/>
<gene>
    <name evidence="4" type="ORF">SAMN05216167_11770</name>
</gene>
<protein>
    <submittedName>
        <fullName evidence="4">Histidine kinase-, DNA gyrase B-, and HSP90-like ATPase</fullName>
    </submittedName>
</protein>
<dbReference type="RefSeq" id="WP_245776805.1">
    <property type="nucleotide sequence ID" value="NZ_FOLQ01000017.1"/>
</dbReference>
<keyword evidence="1" id="KW-1133">Transmembrane helix</keyword>
<dbReference type="InterPro" id="IPR036890">
    <property type="entry name" value="HATPase_C_sf"/>
</dbReference>
<dbReference type="InterPro" id="IPR003594">
    <property type="entry name" value="HATPase_dom"/>
</dbReference>
<dbReference type="GO" id="GO:0016020">
    <property type="term" value="C:membrane"/>
    <property type="evidence" value="ECO:0007669"/>
    <property type="project" value="InterPro"/>
</dbReference>
<dbReference type="EMBL" id="FOLQ01000017">
    <property type="protein sequence ID" value="SFE67018.1"/>
    <property type="molecule type" value="Genomic_DNA"/>
</dbReference>
<sequence>MAIGLILAIRKENNSFWEIREKSKHFHTLEHDASFRRLRPAQILARTTFDTAHAQFFLQGVGPQNAHLFQFRVTEYPGSRVLVPWHSLNQFTDSTLIHQSGLPRMAYLGGYRTSLGSMLIMDVRKTATDQIVATSMVAWESIKPVITNIYTSENFDKFLQKLQSPWLPDNQPVGAMSPVLNVSSTNTNLVFLLENGHFHKEQIQYELLRNGSVYTPWQYNEYDNNIVWIKNYPPGHYVVKIRYSAQPQHIAKYRFDVAPVWHQTNLFRILAGIFVAALLGACLFLLLYIGQRRKTQQEEVNKTRLQLGLKAIHAQLNPHFVFNALSSIQGLINKQDIQGANSYLSDFARLMRESLKYSHQDELSLHEEIQTLDTYLKLEQLRFGFQYKITVDPAINVYETDIPLLLLQPLVENAVKHGVASLQEKGYIDIDISRSDNAMIVTVTDNGKGFADDQVTPGLGLKLTRDRLDLLNKLRSECPIALTIRHSSPAGTQLILTFNHWF</sequence>
<organism evidence="4 5">
    <name type="scientific">Spirosoma endophyticum</name>
    <dbReference type="NCBI Taxonomy" id="662367"/>
    <lineage>
        <taxon>Bacteria</taxon>
        <taxon>Pseudomonadati</taxon>
        <taxon>Bacteroidota</taxon>
        <taxon>Cytophagia</taxon>
        <taxon>Cytophagales</taxon>
        <taxon>Cytophagaceae</taxon>
        <taxon>Spirosoma</taxon>
    </lineage>
</organism>
<dbReference type="InterPro" id="IPR010559">
    <property type="entry name" value="Sig_transdc_His_kin_internal"/>
</dbReference>
<dbReference type="PANTHER" id="PTHR34220">
    <property type="entry name" value="SENSOR HISTIDINE KINASE YPDA"/>
    <property type="match status" value="1"/>
</dbReference>
<dbReference type="InterPro" id="IPR050640">
    <property type="entry name" value="Bact_2-comp_sensor_kinase"/>
</dbReference>
<keyword evidence="4" id="KW-0418">Kinase</keyword>
<dbReference type="GO" id="GO:0000155">
    <property type="term" value="F:phosphorelay sensor kinase activity"/>
    <property type="evidence" value="ECO:0007669"/>
    <property type="project" value="InterPro"/>
</dbReference>
<keyword evidence="1" id="KW-0812">Transmembrane</keyword>
<evidence type="ECO:0000259" key="2">
    <source>
        <dbReference type="Pfam" id="PF02518"/>
    </source>
</evidence>
<dbReference type="PANTHER" id="PTHR34220:SF7">
    <property type="entry name" value="SENSOR HISTIDINE KINASE YPDA"/>
    <property type="match status" value="1"/>
</dbReference>
<keyword evidence="1" id="KW-0472">Membrane</keyword>
<dbReference type="SUPFAM" id="SSF55874">
    <property type="entry name" value="ATPase domain of HSP90 chaperone/DNA topoisomerase II/histidine kinase"/>
    <property type="match status" value="1"/>
</dbReference>
<name>A0A1I2CFH6_9BACT</name>
<proteinExistence type="predicted"/>
<keyword evidence="4" id="KW-0808">Transferase</keyword>
<evidence type="ECO:0000313" key="4">
    <source>
        <dbReference type="EMBL" id="SFE67018.1"/>
    </source>
</evidence>
<evidence type="ECO:0000256" key="1">
    <source>
        <dbReference type="SAM" id="Phobius"/>
    </source>
</evidence>
<evidence type="ECO:0000259" key="3">
    <source>
        <dbReference type="Pfam" id="PF06580"/>
    </source>
</evidence>
<keyword evidence="5" id="KW-1185">Reference proteome</keyword>
<feature type="domain" description="Histidine kinase/HSP90-like ATPase" evidence="2">
    <location>
        <begin position="406"/>
        <end position="497"/>
    </location>
</feature>
<accession>A0A1I2CFH6</accession>
<feature type="domain" description="Signal transduction histidine kinase internal region" evidence="3">
    <location>
        <begin position="309"/>
        <end position="384"/>
    </location>
</feature>
<dbReference type="Proteomes" id="UP000198598">
    <property type="component" value="Unassembled WGS sequence"/>
</dbReference>
<dbReference type="Pfam" id="PF06580">
    <property type="entry name" value="His_kinase"/>
    <property type="match status" value="1"/>
</dbReference>
<evidence type="ECO:0000313" key="5">
    <source>
        <dbReference type="Proteomes" id="UP000198598"/>
    </source>
</evidence>
<reference evidence="4 5" key="1">
    <citation type="submission" date="2016-10" db="EMBL/GenBank/DDBJ databases">
        <authorList>
            <person name="de Groot N.N."/>
        </authorList>
    </citation>
    <scope>NUCLEOTIDE SEQUENCE [LARGE SCALE GENOMIC DNA]</scope>
    <source>
        <strain evidence="4 5">DSM 26130</strain>
    </source>
</reference>
<dbReference type="Pfam" id="PF02518">
    <property type="entry name" value="HATPase_c"/>
    <property type="match status" value="1"/>
</dbReference>